<dbReference type="RefSeq" id="WP_205086535.1">
    <property type="nucleotide sequence ID" value="NZ_JAFEUF010000326.1"/>
</dbReference>
<keyword evidence="3" id="KW-1185">Reference proteome</keyword>
<gene>
    <name evidence="2" type="ORF">JS521_32770</name>
</gene>
<accession>A0ABS2I656</accession>
<evidence type="ECO:0000313" key="2">
    <source>
        <dbReference type="EMBL" id="MBM7058457.1"/>
    </source>
</evidence>
<protein>
    <submittedName>
        <fullName evidence="2">FAD-dependent oxidoreductase</fullName>
    </submittedName>
</protein>
<dbReference type="PANTHER" id="PTHR43747:SF4">
    <property type="entry name" value="FLAVIN-DEPENDENT TRYPTOPHAN HALOGENASE"/>
    <property type="match status" value="1"/>
</dbReference>
<dbReference type="InterPro" id="IPR036188">
    <property type="entry name" value="FAD/NAD-bd_sf"/>
</dbReference>
<evidence type="ECO:0000256" key="1">
    <source>
        <dbReference type="ARBA" id="ARBA00038396"/>
    </source>
</evidence>
<name>A0ABS2I656_9ACTN</name>
<dbReference type="EMBL" id="JAFEUF010000326">
    <property type="protein sequence ID" value="MBM7058457.1"/>
    <property type="molecule type" value="Genomic_DNA"/>
</dbReference>
<dbReference type="InterPro" id="IPR050816">
    <property type="entry name" value="Flavin-dep_Halogenase_NPB"/>
</dbReference>
<reference evidence="2 3" key="1">
    <citation type="submission" date="2021-02" db="EMBL/GenBank/DDBJ databases">
        <title>Genome Streptomyces sp. RHZ10.</title>
        <authorList>
            <person name="Besaury L."/>
        </authorList>
    </citation>
    <scope>NUCLEOTIDE SEQUENCE [LARGE SCALE GENOMIC DNA]</scope>
    <source>
        <strain evidence="2 3">RHZ10</strain>
    </source>
</reference>
<dbReference type="Proteomes" id="UP000712045">
    <property type="component" value="Unassembled WGS sequence"/>
</dbReference>
<dbReference type="Pfam" id="PF04820">
    <property type="entry name" value="Trp_halogenase"/>
    <property type="match status" value="1"/>
</dbReference>
<dbReference type="Gene3D" id="3.50.50.60">
    <property type="entry name" value="FAD/NAD(P)-binding domain"/>
    <property type="match status" value="1"/>
</dbReference>
<dbReference type="PANTHER" id="PTHR43747">
    <property type="entry name" value="FAD-BINDING PROTEIN"/>
    <property type="match status" value="1"/>
</dbReference>
<dbReference type="SUPFAM" id="SSF51905">
    <property type="entry name" value="FAD/NAD(P)-binding domain"/>
    <property type="match status" value="1"/>
</dbReference>
<organism evidence="2 3">
    <name type="scientific">Streptomyces durocortorensis</name>
    <dbReference type="NCBI Taxonomy" id="2811104"/>
    <lineage>
        <taxon>Bacteria</taxon>
        <taxon>Bacillati</taxon>
        <taxon>Actinomycetota</taxon>
        <taxon>Actinomycetes</taxon>
        <taxon>Kitasatosporales</taxon>
        <taxon>Streptomycetaceae</taxon>
        <taxon>Streptomyces</taxon>
    </lineage>
</organism>
<proteinExistence type="inferred from homology"/>
<sequence length="528" mass="58606">MDSHITRIVVVGGTAVGWTAAARLASAFRATVSIAVLETPDLPGAGGNSQVAVIEPEFQRELFDRLGVPEEEWMRTCRASFKAAVRYVNWRTEGPAEILPRTLENGSPDYFYDPCSGIPECEDSLLLDHWRRRRANGESTENFDYACFREPPLMDARKSPRWLDGRRAFPYGWHVDIRLFTEYLRNTATGRFGVRTLRGTPRTAERDERGMLTALHTAEGHRVPGDLFLDCTGPEGLVLAGILREPYLDAPDRPRCDRAVTVTVPYDRTAYDVDPFTTAAALPSGWTWKMPLVDGFEAGHAYPGDRIGPDEAARTLCALWGLRPEHTPVRHTAPRTGHSRRAWVKNCVALGPAADARDSLAGGPLSGVLKALDRLVRDFPALQDRDGPAARFNRAVTTGSARARDFAQLLHHTSPRADTPYWTARRTAPLSPELADCLAAHSAALTPERHELRYAGVLAALAPGGRTFRASLAHRQDAREVADAHFVRIKRQQHILLETLPTAGQYLSRLHVRPTAQHTDRTARTARY</sequence>
<dbReference type="InterPro" id="IPR006905">
    <property type="entry name" value="Flavin_halogenase"/>
</dbReference>
<comment type="similarity">
    <text evidence="1">Belongs to the flavin-dependent halogenase family. Bacterial tryptophan halogenase subfamily.</text>
</comment>
<evidence type="ECO:0000313" key="3">
    <source>
        <dbReference type="Proteomes" id="UP000712045"/>
    </source>
</evidence>
<comment type="caution">
    <text evidence="2">The sequence shown here is derived from an EMBL/GenBank/DDBJ whole genome shotgun (WGS) entry which is preliminary data.</text>
</comment>